<accession>A0A7I9UUK3</accession>
<evidence type="ECO:0000313" key="2">
    <source>
        <dbReference type="EMBL" id="GED96817.1"/>
    </source>
</evidence>
<gene>
    <name evidence="2" type="ORF">nbrc107697_08560</name>
</gene>
<proteinExistence type="predicted"/>
<sequence length="102" mass="10626">MMAAVSAPMPAGVETGRKMSTDPDDPDEPPEEEPEDPAVRCRFGATIDPAATAATIAGAATQRPTGRRRRGLRANGCFGVMHSSVREVPPFATSGFRGATAL</sequence>
<reference evidence="3" key="1">
    <citation type="submission" date="2019-06" db="EMBL/GenBank/DDBJ databases">
        <title>Gordonia isolated from sludge of a wastewater treatment plant.</title>
        <authorList>
            <person name="Tamura T."/>
            <person name="Aoyama K."/>
            <person name="Kang Y."/>
            <person name="Saito S."/>
            <person name="Akiyama N."/>
            <person name="Yazawa K."/>
            <person name="Gonoi T."/>
            <person name="Mikami Y."/>
        </authorList>
    </citation>
    <scope>NUCLEOTIDE SEQUENCE [LARGE SCALE GENOMIC DNA]</scope>
    <source>
        <strain evidence="3">NBRC 107697</strain>
    </source>
</reference>
<dbReference type="EMBL" id="BJOU01000001">
    <property type="protein sequence ID" value="GED96817.1"/>
    <property type="molecule type" value="Genomic_DNA"/>
</dbReference>
<keyword evidence="3" id="KW-1185">Reference proteome</keyword>
<dbReference type="Proteomes" id="UP000444980">
    <property type="component" value="Unassembled WGS sequence"/>
</dbReference>
<evidence type="ECO:0000256" key="1">
    <source>
        <dbReference type="SAM" id="MobiDB-lite"/>
    </source>
</evidence>
<name>A0A7I9UUK3_9ACTN</name>
<evidence type="ECO:0000313" key="3">
    <source>
        <dbReference type="Proteomes" id="UP000444980"/>
    </source>
</evidence>
<protein>
    <submittedName>
        <fullName evidence="2">Uncharacterized protein</fullName>
    </submittedName>
</protein>
<feature type="compositionally biased region" description="Acidic residues" evidence="1">
    <location>
        <begin position="22"/>
        <end position="36"/>
    </location>
</feature>
<organism evidence="2 3">
    <name type="scientific">Gordonia crocea</name>
    <dbReference type="NCBI Taxonomy" id="589162"/>
    <lineage>
        <taxon>Bacteria</taxon>
        <taxon>Bacillati</taxon>
        <taxon>Actinomycetota</taxon>
        <taxon>Actinomycetes</taxon>
        <taxon>Mycobacteriales</taxon>
        <taxon>Gordoniaceae</taxon>
        <taxon>Gordonia</taxon>
    </lineage>
</organism>
<comment type="caution">
    <text evidence="2">The sequence shown here is derived from an EMBL/GenBank/DDBJ whole genome shotgun (WGS) entry which is preliminary data.</text>
</comment>
<dbReference type="AlphaFoldDB" id="A0A7I9UUK3"/>
<feature type="region of interest" description="Disordered" evidence="1">
    <location>
        <begin position="1"/>
        <end position="38"/>
    </location>
</feature>